<gene>
    <name evidence="10" type="primary">nosH</name>
    <name evidence="10" type="ORF">CRECT_1871</name>
</gene>
<keyword evidence="8" id="KW-1133">Transmembrane helix</keyword>
<evidence type="ECO:0000256" key="6">
    <source>
        <dbReference type="ARBA" id="ARBA00023004"/>
    </source>
</evidence>
<dbReference type="AlphaFoldDB" id="A0A6G5QPD5"/>
<evidence type="ECO:0000256" key="1">
    <source>
        <dbReference type="ARBA" id="ARBA00022448"/>
    </source>
</evidence>
<evidence type="ECO:0000256" key="2">
    <source>
        <dbReference type="ARBA" id="ARBA00022485"/>
    </source>
</evidence>
<evidence type="ECO:0000313" key="10">
    <source>
        <dbReference type="EMBL" id="QCD47491.1"/>
    </source>
</evidence>
<feature type="transmembrane region" description="Helical" evidence="8">
    <location>
        <begin position="88"/>
        <end position="106"/>
    </location>
</feature>
<keyword evidence="10" id="KW-0560">Oxidoreductase</keyword>
<keyword evidence="3" id="KW-0479">Metal-binding</keyword>
<protein>
    <submittedName>
        <fullName evidence="10">Menaquinol dehydrogenase NosGH, membrane component NosH</fullName>
        <ecNumber evidence="10">1.7.99.4</ecNumber>
    </submittedName>
</protein>
<accession>A0A6G5QPD5</accession>
<dbReference type="PANTHER" id="PTHR30176">
    <property type="entry name" value="FERREDOXIN-TYPE PROTEIN NAPH"/>
    <property type="match status" value="1"/>
</dbReference>
<keyword evidence="2" id="KW-0004">4Fe-4S</keyword>
<dbReference type="KEGG" id="crx:CRECT_1871"/>
<sequence>MDKYATRCTVAKVPFLSTLTVKNAEGKKRLSIRAWRLMTIALVHILFVLSYRADIQILEGDISGSRILGFHLTDAFMSFQVFAATHEFPINLIIGTATILLFYALVGGRAFCGWICPYTFLGEIGEKIHENLAAKKIIKRREFDPKWRYVFTALFIAMSFASAQLVFEIFSVTGIVSRFVIYGYFHAIWFAVFVLLVEIFYSRRGWCRYVCPIGATYSLLTRTNAVKVSWNKDRCDHCLVCIDTCLVPHVLEITKKNAKTGGDENKKEFRLVGGDCTLCGRCIDVCHHDALKFDNGFKKLI</sequence>
<dbReference type="InterPro" id="IPR011886">
    <property type="entry name" value="NapH_MauN"/>
</dbReference>
<evidence type="ECO:0000256" key="5">
    <source>
        <dbReference type="ARBA" id="ARBA00022982"/>
    </source>
</evidence>
<dbReference type="Proteomes" id="UP000502377">
    <property type="component" value="Chromosome"/>
</dbReference>
<feature type="transmembrane region" description="Helical" evidence="8">
    <location>
        <begin position="34"/>
        <end position="53"/>
    </location>
</feature>
<keyword evidence="6" id="KW-0408">Iron</keyword>
<evidence type="ECO:0000256" key="7">
    <source>
        <dbReference type="ARBA" id="ARBA00023014"/>
    </source>
</evidence>
<keyword evidence="7" id="KW-0411">Iron-sulfur</keyword>
<keyword evidence="1" id="KW-0813">Transport</keyword>
<reference evidence="10 11" key="1">
    <citation type="submission" date="2016-07" db="EMBL/GenBank/DDBJ databases">
        <title>Comparative genomics of the Campylobacter concisus group.</title>
        <authorList>
            <person name="Miller W.G."/>
            <person name="Yee E."/>
            <person name="Chapman M.H."/>
            <person name="Huynh S."/>
            <person name="Bono J.L."/>
            <person name="On S.L.W."/>
            <person name="StLeger J."/>
            <person name="Foster G."/>
            <person name="Parker C.T."/>
        </authorList>
    </citation>
    <scope>NUCLEOTIDE SEQUENCE [LARGE SCALE GENOMIC DNA]</scope>
    <source>
        <strain evidence="10 11">ATCC 33238</strain>
    </source>
</reference>
<dbReference type="GO" id="GO:0051539">
    <property type="term" value="F:4 iron, 4 sulfur cluster binding"/>
    <property type="evidence" value="ECO:0007669"/>
    <property type="project" value="UniProtKB-KW"/>
</dbReference>
<dbReference type="Pfam" id="PF12838">
    <property type="entry name" value="Fer4_7"/>
    <property type="match status" value="1"/>
</dbReference>
<feature type="domain" description="4Fe-4S ferredoxin-type" evidence="9">
    <location>
        <begin position="226"/>
        <end position="256"/>
    </location>
</feature>
<proteinExistence type="predicted"/>
<dbReference type="RefSeq" id="WP_004318349.1">
    <property type="nucleotide sequence ID" value="NZ_CP012543.1"/>
</dbReference>
<dbReference type="InterPro" id="IPR017896">
    <property type="entry name" value="4Fe4S_Fe-S-bd"/>
</dbReference>
<evidence type="ECO:0000256" key="3">
    <source>
        <dbReference type="ARBA" id="ARBA00022723"/>
    </source>
</evidence>
<dbReference type="InterPro" id="IPR051684">
    <property type="entry name" value="Electron_Trans/Redox"/>
</dbReference>
<dbReference type="EMBL" id="CP012543">
    <property type="protein sequence ID" value="QCD47491.1"/>
    <property type="molecule type" value="Genomic_DNA"/>
</dbReference>
<dbReference type="GO" id="GO:0005886">
    <property type="term" value="C:plasma membrane"/>
    <property type="evidence" value="ECO:0007669"/>
    <property type="project" value="TreeGrafter"/>
</dbReference>
<dbReference type="PROSITE" id="PS51379">
    <property type="entry name" value="4FE4S_FER_2"/>
    <property type="match status" value="2"/>
</dbReference>
<dbReference type="NCBIfam" id="TIGR02163">
    <property type="entry name" value="napH"/>
    <property type="match status" value="1"/>
</dbReference>
<evidence type="ECO:0000313" key="11">
    <source>
        <dbReference type="Proteomes" id="UP000502377"/>
    </source>
</evidence>
<dbReference type="GO" id="GO:0016491">
    <property type="term" value="F:oxidoreductase activity"/>
    <property type="evidence" value="ECO:0007669"/>
    <property type="project" value="UniProtKB-KW"/>
</dbReference>
<keyword evidence="8" id="KW-0472">Membrane</keyword>
<keyword evidence="5" id="KW-0249">Electron transport</keyword>
<feature type="transmembrane region" description="Helical" evidence="8">
    <location>
        <begin position="149"/>
        <end position="167"/>
    </location>
</feature>
<dbReference type="EC" id="1.7.99.4" evidence="10"/>
<dbReference type="PANTHER" id="PTHR30176:SF3">
    <property type="entry name" value="FERREDOXIN-TYPE PROTEIN NAPH"/>
    <property type="match status" value="1"/>
</dbReference>
<dbReference type="Pfam" id="PF12801">
    <property type="entry name" value="Fer4_5"/>
    <property type="match status" value="2"/>
</dbReference>
<name>A0A6G5QPD5_CAMRE</name>
<evidence type="ECO:0000256" key="4">
    <source>
        <dbReference type="ARBA" id="ARBA00022737"/>
    </source>
</evidence>
<feature type="transmembrane region" description="Helical" evidence="8">
    <location>
        <begin position="179"/>
        <end position="201"/>
    </location>
</feature>
<keyword evidence="8" id="KW-0812">Transmembrane</keyword>
<organism evidence="10 11">
    <name type="scientific">Campylobacter rectus</name>
    <name type="common">Wolinella recta</name>
    <dbReference type="NCBI Taxonomy" id="203"/>
    <lineage>
        <taxon>Bacteria</taxon>
        <taxon>Pseudomonadati</taxon>
        <taxon>Campylobacterota</taxon>
        <taxon>Epsilonproteobacteria</taxon>
        <taxon>Campylobacterales</taxon>
        <taxon>Campylobacteraceae</taxon>
        <taxon>Campylobacter</taxon>
    </lineage>
</organism>
<evidence type="ECO:0000259" key="9">
    <source>
        <dbReference type="PROSITE" id="PS51379"/>
    </source>
</evidence>
<keyword evidence="4" id="KW-0677">Repeat</keyword>
<evidence type="ECO:0000256" key="8">
    <source>
        <dbReference type="SAM" id="Phobius"/>
    </source>
</evidence>
<dbReference type="SUPFAM" id="SSF54862">
    <property type="entry name" value="4Fe-4S ferredoxins"/>
    <property type="match status" value="1"/>
</dbReference>
<feature type="domain" description="4Fe-4S ferredoxin-type" evidence="9">
    <location>
        <begin position="267"/>
        <end position="296"/>
    </location>
</feature>
<dbReference type="GO" id="GO:0046872">
    <property type="term" value="F:metal ion binding"/>
    <property type="evidence" value="ECO:0007669"/>
    <property type="project" value="UniProtKB-KW"/>
</dbReference>
<dbReference type="Gene3D" id="3.30.70.3270">
    <property type="match status" value="1"/>
</dbReference>